<evidence type="ECO:0000313" key="4">
    <source>
        <dbReference type="Proteomes" id="UP000696931"/>
    </source>
</evidence>
<feature type="region of interest" description="Disordered" evidence="1">
    <location>
        <begin position="276"/>
        <end position="348"/>
    </location>
</feature>
<name>A0A933SCY7_UNCEI</name>
<evidence type="ECO:0000313" key="3">
    <source>
        <dbReference type="EMBL" id="MBI5169473.1"/>
    </source>
</evidence>
<evidence type="ECO:0000256" key="1">
    <source>
        <dbReference type="SAM" id="MobiDB-lite"/>
    </source>
</evidence>
<dbReference type="AlphaFoldDB" id="A0A933SCY7"/>
<comment type="caution">
    <text evidence="3">The sequence shown here is derived from an EMBL/GenBank/DDBJ whole genome shotgun (WGS) entry which is preliminary data.</text>
</comment>
<gene>
    <name evidence="3" type="ORF">HZA61_08300</name>
</gene>
<sequence>MLRRCLVPAFTLALAALVSSCAVRGAQDSIGPSVYDDAPPAQTMPSAKLGLPPQYRVFHDELAEYGDWTLIEPYGWCFRPAVNFVAWRPYSQGWWEPSDTYGWIWNSTEPFGWITYHYGAWFYDRFQGWVWQPGPVWGPAWVAWAQIDDYIGWAPLAPFDMQDISDVPDGMFLYVRAPQFVSSSVSTQALYVSRLTGTRGGLYAIENLDRVNGVPINRGPDFEMLQRMNVPVPARVDPTRFRQATLPSGLALPDEADLVRSSRRMLEVAARDLNRLRPNLDVPPPPTPPAPAPPPSTGSGTPRVKPGPSAPPGDTLHVKRPPMPRGDKPGGKPVGSPRPGAPADSTRR</sequence>
<reference evidence="3" key="1">
    <citation type="submission" date="2020-07" db="EMBL/GenBank/DDBJ databases">
        <title>Huge and variable diversity of episymbiotic CPR bacteria and DPANN archaea in groundwater ecosystems.</title>
        <authorList>
            <person name="He C.Y."/>
            <person name="Keren R."/>
            <person name="Whittaker M."/>
            <person name="Farag I.F."/>
            <person name="Doudna J."/>
            <person name="Cate J.H.D."/>
            <person name="Banfield J.F."/>
        </authorList>
    </citation>
    <scope>NUCLEOTIDE SEQUENCE</scope>
    <source>
        <strain evidence="3">NC_groundwater_1813_Pr3_B-0.1um_71_17</strain>
    </source>
</reference>
<organism evidence="3 4">
    <name type="scientific">Eiseniibacteriota bacterium</name>
    <dbReference type="NCBI Taxonomy" id="2212470"/>
    <lineage>
        <taxon>Bacteria</taxon>
        <taxon>Candidatus Eiseniibacteriota</taxon>
    </lineage>
</organism>
<dbReference type="Pfam" id="PF20245">
    <property type="entry name" value="DUF6600"/>
    <property type="match status" value="1"/>
</dbReference>
<evidence type="ECO:0000256" key="2">
    <source>
        <dbReference type="SAM" id="SignalP"/>
    </source>
</evidence>
<accession>A0A933SCY7</accession>
<proteinExistence type="predicted"/>
<feature type="signal peptide" evidence="2">
    <location>
        <begin position="1"/>
        <end position="25"/>
    </location>
</feature>
<protein>
    <submittedName>
        <fullName evidence="3">Uncharacterized protein</fullName>
    </submittedName>
</protein>
<dbReference type="InterPro" id="IPR046535">
    <property type="entry name" value="DUF6600"/>
</dbReference>
<feature type="compositionally biased region" description="Pro residues" evidence="1">
    <location>
        <begin position="281"/>
        <end position="296"/>
    </location>
</feature>
<dbReference type="Proteomes" id="UP000696931">
    <property type="component" value="Unassembled WGS sequence"/>
</dbReference>
<dbReference type="PROSITE" id="PS51257">
    <property type="entry name" value="PROKAR_LIPOPROTEIN"/>
    <property type="match status" value="1"/>
</dbReference>
<keyword evidence="2" id="KW-0732">Signal</keyword>
<dbReference type="EMBL" id="JACRIW010000055">
    <property type="protein sequence ID" value="MBI5169473.1"/>
    <property type="molecule type" value="Genomic_DNA"/>
</dbReference>
<feature type="chain" id="PRO_5037450234" evidence="2">
    <location>
        <begin position="26"/>
        <end position="348"/>
    </location>
</feature>